<dbReference type="GO" id="GO:0016020">
    <property type="term" value="C:membrane"/>
    <property type="evidence" value="ECO:0007669"/>
    <property type="project" value="UniProtKB-SubCell"/>
</dbReference>
<dbReference type="PANTHER" id="PTHR16007">
    <property type="entry name" value="EPIDIDYMAL MEMBRANE PROTEIN E9-RELATED"/>
    <property type="match status" value="1"/>
</dbReference>
<dbReference type="KEGG" id="shx:MS3_00009221"/>
<evidence type="ECO:0000256" key="4">
    <source>
        <dbReference type="ARBA" id="ARBA00022989"/>
    </source>
</evidence>
<reference evidence="7" key="1">
    <citation type="journal article" date="2012" name="Nat. Genet.">
        <title>Whole-genome sequence of Schistosoma haematobium.</title>
        <authorList>
            <person name="Young N.D."/>
            <person name="Jex A.R."/>
            <person name="Li B."/>
            <person name="Liu S."/>
            <person name="Yang L."/>
            <person name="Xiong Z."/>
            <person name="Li Y."/>
            <person name="Cantacessi C."/>
            <person name="Hall R.S."/>
            <person name="Xu X."/>
            <person name="Chen F."/>
            <person name="Wu X."/>
            <person name="Zerlotini A."/>
            <person name="Oliveira G."/>
            <person name="Hofmann A."/>
            <person name="Zhang G."/>
            <person name="Fang X."/>
            <person name="Kang Y."/>
            <person name="Campbell B.E."/>
            <person name="Loukas A."/>
            <person name="Ranganathan S."/>
            <person name="Rollinson D."/>
            <person name="Rinaldi G."/>
            <person name="Brindley P.J."/>
            <person name="Yang H."/>
            <person name="Wang J."/>
            <person name="Wang J."/>
            <person name="Gasser R.B."/>
        </authorList>
    </citation>
    <scope>NUCLEOTIDE SEQUENCE</scope>
</reference>
<keyword evidence="5 6" id="KW-0472">Membrane</keyword>
<reference evidence="7" key="2">
    <citation type="journal article" date="2019" name="Gigascience">
        <title>High-quality Schistosoma haematobium genome achieved by single-molecule and long-range sequencing.</title>
        <authorList>
            <person name="Stroehlein A.J."/>
            <person name="Korhonen P.K."/>
            <person name="Chong T.M."/>
            <person name="Lim Y.L."/>
            <person name="Chan K.G."/>
            <person name="Webster B."/>
            <person name="Rollinson D."/>
            <person name="Brindley P.J."/>
            <person name="Gasser R.B."/>
            <person name="Young N.D."/>
        </authorList>
    </citation>
    <scope>NUCLEOTIDE SEQUENCE</scope>
</reference>
<protein>
    <submittedName>
        <fullName evidence="7">Transmembrane protein 45B</fullName>
    </submittedName>
</protein>
<gene>
    <name evidence="7" type="primary">TMEM45B_2</name>
    <name evidence="7" type="ORF">MS3_00009221</name>
</gene>
<dbReference type="GeneID" id="24592200"/>
<dbReference type="AlphaFoldDB" id="A0A922IK88"/>
<feature type="transmembrane region" description="Helical" evidence="6">
    <location>
        <begin position="219"/>
        <end position="238"/>
    </location>
</feature>
<keyword evidence="3 6" id="KW-0812">Transmembrane</keyword>
<keyword evidence="4 6" id="KW-1133">Transmembrane helix</keyword>
<comment type="caution">
    <text evidence="7">The sequence shown here is derived from an EMBL/GenBank/DDBJ whole genome shotgun (WGS) entry which is preliminary data.</text>
</comment>
<feature type="transmembrane region" description="Helical" evidence="6">
    <location>
        <begin position="88"/>
        <end position="107"/>
    </location>
</feature>
<evidence type="ECO:0000256" key="3">
    <source>
        <dbReference type="ARBA" id="ARBA00022692"/>
    </source>
</evidence>
<comment type="subcellular location">
    <subcellularLocation>
        <location evidence="1">Membrane</location>
        <topology evidence="1">Multi-pass membrane protein</topology>
    </subcellularLocation>
</comment>
<dbReference type="InterPro" id="IPR042127">
    <property type="entry name" value="TMEM45"/>
</dbReference>
<evidence type="ECO:0000256" key="5">
    <source>
        <dbReference type="ARBA" id="ARBA00023136"/>
    </source>
</evidence>
<reference evidence="7" key="4">
    <citation type="journal article" date="2022" name="PLoS Pathog.">
        <title>Chromosome-level genome of Schistosoma haematobium underpins genome-wide explorations of molecular variation.</title>
        <authorList>
            <person name="Stroehlein A.J."/>
            <person name="Korhonen P.K."/>
            <person name="Lee V.V."/>
            <person name="Ralph S.A."/>
            <person name="Mentink-Kane M."/>
            <person name="You H."/>
            <person name="McManus D.P."/>
            <person name="Tchuente L.T."/>
            <person name="Stothard J.R."/>
            <person name="Kaur P."/>
            <person name="Dudchenko O."/>
            <person name="Aiden E.L."/>
            <person name="Yang B."/>
            <person name="Yang H."/>
            <person name="Emery A.M."/>
            <person name="Webster B.L."/>
            <person name="Brindley P.J."/>
            <person name="Rollinson D."/>
            <person name="Chang B.C.H."/>
            <person name="Gasser R.B."/>
            <person name="Young N.D."/>
        </authorList>
    </citation>
    <scope>NUCLEOTIDE SEQUENCE</scope>
</reference>
<feature type="transmembrane region" description="Helical" evidence="6">
    <location>
        <begin position="148"/>
        <end position="167"/>
    </location>
</feature>
<organism evidence="7 8">
    <name type="scientific">Schistosoma haematobium</name>
    <name type="common">Blood fluke</name>
    <dbReference type="NCBI Taxonomy" id="6185"/>
    <lineage>
        <taxon>Eukaryota</taxon>
        <taxon>Metazoa</taxon>
        <taxon>Spiralia</taxon>
        <taxon>Lophotrochozoa</taxon>
        <taxon>Platyhelminthes</taxon>
        <taxon>Trematoda</taxon>
        <taxon>Digenea</taxon>
        <taxon>Strigeidida</taxon>
        <taxon>Schistosomatoidea</taxon>
        <taxon>Schistosomatidae</taxon>
        <taxon>Schistosoma</taxon>
    </lineage>
</organism>
<name>A0A922IK88_SCHHA</name>
<dbReference type="RefSeq" id="XP_035589315.2">
    <property type="nucleotide sequence ID" value="XM_035729999.2"/>
</dbReference>
<comment type="similarity">
    <text evidence="2">Belongs to the TMEM45 family.</text>
</comment>
<feature type="transmembrane region" description="Helical" evidence="6">
    <location>
        <begin position="56"/>
        <end position="76"/>
    </location>
</feature>
<sequence>MGTFLGHIYPGLLVVIIGLRNLWINLRSFYTEECNHNGKNDCRNPHDFKSNLKESIFYIIAGIICSVNEIITALMYDGYYFGGHSYQHMTIFIMILLYGVIRIILSYKLPHLFKQICDLFYLMMGCAVYFLLMFHLHKRAPFDTHVHIILVHTILFTIISHIAQIISNSNPIFSLMHNFCFILIGSWLCHIGLYLYSPWSWLIVRDQNDVISIIHANNTFSYHMIMICLTIIMMMFILNRKSRHTIQQSRFSEPNLQRPPVKQCYS</sequence>
<dbReference type="PANTHER" id="PTHR16007:SF15">
    <property type="entry name" value="TRANSMEMBRANE PROTEIN 45B"/>
    <property type="match status" value="1"/>
</dbReference>
<feature type="transmembrane region" description="Helical" evidence="6">
    <location>
        <begin position="179"/>
        <end position="199"/>
    </location>
</feature>
<dbReference type="Proteomes" id="UP000471633">
    <property type="component" value="Unassembled WGS sequence"/>
</dbReference>
<evidence type="ECO:0000313" key="7">
    <source>
        <dbReference type="EMBL" id="KAH9580628.1"/>
    </source>
</evidence>
<reference evidence="7" key="3">
    <citation type="submission" date="2021-06" db="EMBL/GenBank/DDBJ databases">
        <title>Chromosome-level genome assembly for S. haematobium.</title>
        <authorList>
            <person name="Stroehlein A.J."/>
        </authorList>
    </citation>
    <scope>NUCLEOTIDE SEQUENCE</scope>
</reference>
<accession>A0A922IK88</accession>
<dbReference type="InterPro" id="IPR006904">
    <property type="entry name" value="DUF716"/>
</dbReference>
<dbReference type="Pfam" id="PF04819">
    <property type="entry name" value="DUF716"/>
    <property type="match status" value="1"/>
</dbReference>
<feature type="transmembrane region" description="Helical" evidence="6">
    <location>
        <begin position="119"/>
        <end position="136"/>
    </location>
</feature>
<evidence type="ECO:0000313" key="8">
    <source>
        <dbReference type="Proteomes" id="UP000471633"/>
    </source>
</evidence>
<dbReference type="EMBL" id="AMPZ03000007">
    <property type="protein sequence ID" value="KAH9580628.1"/>
    <property type="molecule type" value="Genomic_DNA"/>
</dbReference>
<dbReference type="CTD" id="24592200"/>
<feature type="transmembrane region" description="Helical" evidence="6">
    <location>
        <begin position="6"/>
        <end position="23"/>
    </location>
</feature>
<keyword evidence="8" id="KW-1185">Reference proteome</keyword>
<proteinExistence type="inferred from homology"/>
<evidence type="ECO:0000256" key="2">
    <source>
        <dbReference type="ARBA" id="ARBA00006948"/>
    </source>
</evidence>
<evidence type="ECO:0000256" key="6">
    <source>
        <dbReference type="SAM" id="Phobius"/>
    </source>
</evidence>
<evidence type="ECO:0000256" key="1">
    <source>
        <dbReference type="ARBA" id="ARBA00004141"/>
    </source>
</evidence>